<dbReference type="Proteomes" id="UP000054485">
    <property type="component" value="Unassembled WGS sequence"/>
</dbReference>
<gene>
    <name evidence="2" type="ORF">CY34DRAFT_17706</name>
</gene>
<accession>A0A0C9ZYE1</accession>
<evidence type="ECO:0000256" key="1">
    <source>
        <dbReference type="SAM" id="MobiDB-lite"/>
    </source>
</evidence>
<feature type="region of interest" description="Disordered" evidence="1">
    <location>
        <begin position="1"/>
        <end position="60"/>
    </location>
</feature>
<sequence length="102" mass="10976">MRLDHRLANPDTGISAAARDEDRYGITPETDEEAAAAMQRTDGNEADNSTQPGQPAAGAHAFQVNPIQTQAQASTNGPEDVVYEVNCCGFFFGRRRPASHQS</sequence>
<dbReference type="OrthoDB" id="2691930at2759"/>
<dbReference type="EMBL" id="KN835750">
    <property type="protein sequence ID" value="KIK34461.1"/>
    <property type="molecule type" value="Genomic_DNA"/>
</dbReference>
<evidence type="ECO:0000313" key="2">
    <source>
        <dbReference type="EMBL" id="KIK34461.1"/>
    </source>
</evidence>
<organism evidence="2 3">
    <name type="scientific">Suillus luteus UH-Slu-Lm8-n1</name>
    <dbReference type="NCBI Taxonomy" id="930992"/>
    <lineage>
        <taxon>Eukaryota</taxon>
        <taxon>Fungi</taxon>
        <taxon>Dikarya</taxon>
        <taxon>Basidiomycota</taxon>
        <taxon>Agaricomycotina</taxon>
        <taxon>Agaricomycetes</taxon>
        <taxon>Agaricomycetidae</taxon>
        <taxon>Boletales</taxon>
        <taxon>Suillineae</taxon>
        <taxon>Suillaceae</taxon>
        <taxon>Suillus</taxon>
    </lineage>
</organism>
<dbReference type="HOGENOM" id="CLU_2279346_0_0_1"/>
<dbReference type="AlphaFoldDB" id="A0A0C9ZYE1"/>
<dbReference type="InParanoid" id="A0A0C9ZYE1"/>
<name>A0A0C9ZYE1_9AGAM</name>
<keyword evidence="3" id="KW-1185">Reference proteome</keyword>
<proteinExistence type="predicted"/>
<reference evidence="3" key="2">
    <citation type="submission" date="2015-01" db="EMBL/GenBank/DDBJ databases">
        <title>Evolutionary Origins and Diversification of the Mycorrhizal Mutualists.</title>
        <authorList>
            <consortium name="DOE Joint Genome Institute"/>
            <consortium name="Mycorrhizal Genomics Consortium"/>
            <person name="Kohler A."/>
            <person name="Kuo A."/>
            <person name="Nagy L.G."/>
            <person name="Floudas D."/>
            <person name="Copeland A."/>
            <person name="Barry K.W."/>
            <person name="Cichocki N."/>
            <person name="Veneault-Fourrey C."/>
            <person name="LaButti K."/>
            <person name="Lindquist E.A."/>
            <person name="Lipzen A."/>
            <person name="Lundell T."/>
            <person name="Morin E."/>
            <person name="Murat C."/>
            <person name="Riley R."/>
            <person name="Ohm R."/>
            <person name="Sun H."/>
            <person name="Tunlid A."/>
            <person name="Henrissat B."/>
            <person name="Grigoriev I.V."/>
            <person name="Hibbett D.S."/>
            <person name="Martin F."/>
        </authorList>
    </citation>
    <scope>NUCLEOTIDE SEQUENCE [LARGE SCALE GENOMIC DNA]</scope>
    <source>
        <strain evidence="3">UH-Slu-Lm8-n1</strain>
    </source>
</reference>
<reference evidence="2 3" key="1">
    <citation type="submission" date="2014-04" db="EMBL/GenBank/DDBJ databases">
        <authorList>
            <consortium name="DOE Joint Genome Institute"/>
            <person name="Kuo A."/>
            <person name="Ruytinx J."/>
            <person name="Rineau F."/>
            <person name="Colpaert J."/>
            <person name="Kohler A."/>
            <person name="Nagy L.G."/>
            <person name="Floudas D."/>
            <person name="Copeland A."/>
            <person name="Barry K.W."/>
            <person name="Cichocki N."/>
            <person name="Veneault-Fourrey C."/>
            <person name="LaButti K."/>
            <person name="Lindquist E.A."/>
            <person name="Lipzen A."/>
            <person name="Lundell T."/>
            <person name="Morin E."/>
            <person name="Murat C."/>
            <person name="Sun H."/>
            <person name="Tunlid A."/>
            <person name="Henrissat B."/>
            <person name="Grigoriev I.V."/>
            <person name="Hibbett D.S."/>
            <person name="Martin F."/>
            <person name="Nordberg H.P."/>
            <person name="Cantor M.N."/>
            <person name="Hua S.X."/>
        </authorList>
    </citation>
    <scope>NUCLEOTIDE SEQUENCE [LARGE SCALE GENOMIC DNA]</scope>
    <source>
        <strain evidence="2 3">UH-Slu-Lm8-n1</strain>
    </source>
</reference>
<evidence type="ECO:0000313" key="3">
    <source>
        <dbReference type="Proteomes" id="UP000054485"/>
    </source>
</evidence>
<protein>
    <submittedName>
        <fullName evidence="2">Uncharacterized protein</fullName>
    </submittedName>
</protein>